<dbReference type="SUPFAM" id="SSF50494">
    <property type="entry name" value="Trypsin-like serine proteases"/>
    <property type="match status" value="1"/>
</dbReference>
<dbReference type="HOGENOM" id="CLU_2346109_0_0_1"/>
<dbReference type="InterPro" id="IPR009003">
    <property type="entry name" value="Peptidase_S1_PA"/>
</dbReference>
<evidence type="ECO:0000259" key="1">
    <source>
        <dbReference type="Pfam" id="PF00089"/>
    </source>
</evidence>
<dbReference type="GO" id="GO:0006508">
    <property type="term" value="P:proteolysis"/>
    <property type="evidence" value="ECO:0007669"/>
    <property type="project" value="InterPro"/>
</dbReference>
<dbReference type="GO" id="GO:0004252">
    <property type="term" value="F:serine-type endopeptidase activity"/>
    <property type="evidence" value="ECO:0007669"/>
    <property type="project" value="InterPro"/>
</dbReference>
<dbReference type="eggNOG" id="KOG3627">
    <property type="taxonomic scope" value="Eukaryota"/>
</dbReference>
<name>M3YUN5_MUSPF</name>
<reference evidence="2" key="1">
    <citation type="submission" date="2024-06" db="UniProtKB">
        <authorList>
            <consortium name="Ensembl"/>
        </authorList>
    </citation>
    <scope>IDENTIFICATION</scope>
</reference>
<accession>M3YUN5</accession>
<protein>
    <recommendedName>
        <fullName evidence="1">Peptidase S1 domain-containing protein</fullName>
    </recommendedName>
</protein>
<sequence>LGDKLLHFRSETTPVVPVQDIVCHRFYEEKLRRDATLVLLAFSVNYSSYIQPVRLPERACHVESGTERWVTRWSRVAGSVTAPVSIHLQQTEQLIPQ</sequence>
<dbReference type="AlphaFoldDB" id="M3YUN5"/>
<dbReference type="Gene3D" id="2.40.10.10">
    <property type="entry name" value="Trypsin-like serine proteases"/>
    <property type="match status" value="2"/>
</dbReference>
<dbReference type="OMA" id="PERACHV"/>
<feature type="domain" description="Peptidase S1" evidence="1">
    <location>
        <begin position="7"/>
        <end position="80"/>
    </location>
</feature>
<dbReference type="EMBL" id="AEYP01051253">
    <property type="status" value="NOT_ANNOTATED_CDS"/>
    <property type="molecule type" value="Genomic_DNA"/>
</dbReference>
<dbReference type="InterPro" id="IPR001254">
    <property type="entry name" value="Trypsin_dom"/>
</dbReference>
<organism evidence="2">
    <name type="scientific">Mustela putorius furo</name>
    <name type="common">European domestic ferret</name>
    <name type="synonym">Mustela furo</name>
    <dbReference type="NCBI Taxonomy" id="9669"/>
    <lineage>
        <taxon>Eukaryota</taxon>
        <taxon>Metazoa</taxon>
        <taxon>Chordata</taxon>
        <taxon>Craniata</taxon>
        <taxon>Vertebrata</taxon>
        <taxon>Euteleostomi</taxon>
        <taxon>Mammalia</taxon>
        <taxon>Eutheria</taxon>
        <taxon>Laurasiatheria</taxon>
        <taxon>Carnivora</taxon>
        <taxon>Caniformia</taxon>
        <taxon>Musteloidea</taxon>
        <taxon>Mustelidae</taxon>
        <taxon>Mustelinae</taxon>
        <taxon>Mustela</taxon>
    </lineage>
</organism>
<dbReference type="InParanoid" id="M3YUN5"/>
<proteinExistence type="predicted"/>
<evidence type="ECO:0000313" key="2">
    <source>
        <dbReference type="Ensembl" id="ENSMPUP00000015045.1"/>
    </source>
</evidence>
<dbReference type="Ensembl" id="ENSMPUT00000015282.1">
    <property type="protein sequence ID" value="ENSMPUP00000015045.1"/>
    <property type="gene ID" value="ENSMPUG00000015154.1"/>
</dbReference>
<dbReference type="Pfam" id="PF00089">
    <property type="entry name" value="Trypsin"/>
    <property type="match status" value="1"/>
</dbReference>
<dbReference type="InterPro" id="IPR043504">
    <property type="entry name" value="Peptidase_S1_PA_chymotrypsin"/>
</dbReference>